<feature type="region of interest" description="Disordered" evidence="11">
    <location>
        <begin position="244"/>
        <end position="276"/>
    </location>
</feature>
<feature type="compositionally biased region" description="Pro residues" evidence="11">
    <location>
        <begin position="262"/>
        <end position="276"/>
    </location>
</feature>
<dbReference type="SUPFAM" id="SSF52540">
    <property type="entry name" value="P-loop containing nucleoside triphosphate hydrolases"/>
    <property type="match status" value="1"/>
</dbReference>
<dbReference type="NCBIfam" id="TIGR03598">
    <property type="entry name" value="GTPase_YsxC"/>
    <property type="match status" value="1"/>
</dbReference>
<dbReference type="GO" id="GO:0000917">
    <property type="term" value="P:division septum assembly"/>
    <property type="evidence" value="ECO:0007669"/>
    <property type="project" value="UniProtKB-KW"/>
</dbReference>
<dbReference type="Gene3D" id="3.40.50.300">
    <property type="entry name" value="P-loop containing nucleotide triphosphate hydrolases"/>
    <property type="match status" value="1"/>
</dbReference>
<evidence type="ECO:0000256" key="7">
    <source>
        <dbReference type="ARBA" id="ARBA00023134"/>
    </source>
</evidence>
<dbReference type="PANTHER" id="PTHR11649">
    <property type="entry name" value="MSS1/TRME-RELATED GTP-BINDING PROTEIN"/>
    <property type="match status" value="1"/>
</dbReference>
<keyword evidence="4" id="KW-0479">Metal-binding</keyword>
<keyword evidence="6" id="KW-0460">Magnesium</keyword>
<evidence type="ECO:0000256" key="2">
    <source>
        <dbReference type="ARBA" id="ARBA00009638"/>
    </source>
</evidence>
<keyword evidence="7 10" id="KW-0342">GTP-binding</keyword>
<keyword evidence="9 10" id="KW-0131">Cell cycle</keyword>
<accession>A0A839HKC2</accession>
<keyword evidence="8 10" id="KW-0717">Septation</keyword>
<comment type="cofactor">
    <cofactor evidence="1">
        <name>Mg(2+)</name>
        <dbReference type="ChEBI" id="CHEBI:18420"/>
    </cofactor>
</comment>
<dbReference type="HAMAP" id="MF_00321">
    <property type="entry name" value="GTPase_EngB"/>
    <property type="match status" value="1"/>
</dbReference>
<evidence type="ECO:0000256" key="1">
    <source>
        <dbReference type="ARBA" id="ARBA00001946"/>
    </source>
</evidence>
<dbReference type="EMBL" id="JACIVI010000002">
    <property type="protein sequence ID" value="MBB1162176.1"/>
    <property type="molecule type" value="Genomic_DNA"/>
</dbReference>
<evidence type="ECO:0000256" key="9">
    <source>
        <dbReference type="ARBA" id="ARBA00023306"/>
    </source>
</evidence>
<evidence type="ECO:0000313" key="14">
    <source>
        <dbReference type="Proteomes" id="UP000586093"/>
    </source>
</evidence>
<dbReference type="PANTHER" id="PTHR11649:SF13">
    <property type="entry name" value="ENGB-TYPE G DOMAIN-CONTAINING PROTEIN"/>
    <property type="match status" value="1"/>
</dbReference>
<dbReference type="InterPro" id="IPR030393">
    <property type="entry name" value="G_ENGB_dom"/>
</dbReference>
<comment type="function">
    <text evidence="10">Necessary for normal cell division and for the maintenance of normal septation.</text>
</comment>
<keyword evidence="5 10" id="KW-0547">Nucleotide-binding</keyword>
<evidence type="ECO:0000256" key="3">
    <source>
        <dbReference type="ARBA" id="ARBA00022618"/>
    </source>
</evidence>
<evidence type="ECO:0000256" key="11">
    <source>
        <dbReference type="SAM" id="MobiDB-lite"/>
    </source>
</evidence>
<feature type="domain" description="EngB-type G" evidence="12">
    <location>
        <begin position="42"/>
        <end position="227"/>
    </location>
</feature>
<keyword evidence="14" id="KW-1185">Reference proteome</keyword>
<feature type="compositionally biased region" description="Low complexity" evidence="11">
    <location>
        <begin position="244"/>
        <end position="261"/>
    </location>
</feature>
<evidence type="ECO:0000256" key="5">
    <source>
        <dbReference type="ARBA" id="ARBA00022741"/>
    </source>
</evidence>
<dbReference type="InterPro" id="IPR006073">
    <property type="entry name" value="GTP-bd"/>
</dbReference>
<dbReference type="PROSITE" id="PS51706">
    <property type="entry name" value="G_ENGB"/>
    <property type="match status" value="1"/>
</dbReference>
<organism evidence="13 14">
    <name type="scientific">Aquariibacter albus</name>
    <dbReference type="NCBI Taxonomy" id="2759899"/>
    <lineage>
        <taxon>Bacteria</taxon>
        <taxon>Pseudomonadati</taxon>
        <taxon>Pseudomonadota</taxon>
        <taxon>Betaproteobacteria</taxon>
        <taxon>Burkholderiales</taxon>
        <taxon>Sphaerotilaceae</taxon>
        <taxon>Aquariibacter</taxon>
    </lineage>
</organism>
<dbReference type="AlphaFoldDB" id="A0A839HKC2"/>
<reference evidence="13 14" key="1">
    <citation type="submission" date="2020-08" db="EMBL/GenBank/DDBJ databases">
        <title>Aquariorum lacteus gen. nov., sp. nov., a new member of the family Comamonadaceae, isolated from freshwater aquarium.</title>
        <authorList>
            <person name="Chun S.-J."/>
        </authorList>
    </citation>
    <scope>NUCLEOTIDE SEQUENCE [LARGE SCALE GENOMIC DNA]</scope>
    <source>
        <strain evidence="13 14">SJAQ100</strain>
    </source>
</reference>
<evidence type="ECO:0000313" key="13">
    <source>
        <dbReference type="EMBL" id="MBB1162176.1"/>
    </source>
</evidence>
<dbReference type="CDD" id="cd01876">
    <property type="entry name" value="YihA_EngB"/>
    <property type="match status" value="1"/>
</dbReference>
<dbReference type="InterPro" id="IPR027417">
    <property type="entry name" value="P-loop_NTPase"/>
</dbReference>
<keyword evidence="3 10" id="KW-0132">Cell division</keyword>
<dbReference type="GO" id="GO:0005829">
    <property type="term" value="C:cytosol"/>
    <property type="evidence" value="ECO:0007669"/>
    <property type="project" value="TreeGrafter"/>
</dbReference>
<dbReference type="RefSeq" id="WP_182663821.1">
    <property type="nucleotide sequence ID" value="NZ_JACIVI010000002.1"/>
</dbReference>
<evidence type="ECO:0000256" key="10">
    <source>
        <dbReference type="HAMAP-Rule" id="MF_00321"/>
    </source>
</evidence>
<evidence type="ECO:0000256" key="6">
    <source>
        <dbReference type="ARBA" id="ARBA00022842"/>
    </source>
</evidence>
<evidence type="ECO:0000256" key="4">
    <source>
        <dbReference type="ARBA" id="ARBA00022723"/>
    </source>
</evidence>
<dbReference type="Proteomes" id="UP000586093">
    <property type="component" value="Unassembled WGS sequence"/>
</dbReference>
<evidence type="ECO:0000259" key="12">
    <source>
        <dbReference type="PROSITE" id="PS51706"/>
    </source>
</evidence>
<gene>
    <name evidence="10" type="primary">engB</name>
    <name evidence="13" type="ORF">H4F90_09295</name>
</gene>
<dbReference type="GO" id="GO:0005525">
    <property type="term" value="F:GTP binding"/>
    <property type="evidence" value="ECO:0007669"/>
    <property type="project" value="UniProtKB-UniRule"/>
</dbReference>
<dbReference type="GO" id="GO:0046872">
    <property type="term" value="F:metal ion binding"/>
    <property type="evidence" value="ECO:0007669"/>
    <property type="project" value="UniProtKB-KW"/>
</dbReference>
<dbReference type="InterPro" id="IPR019987">
    <property type="entry name" value="GTP-bd_ribosome_bio_YsxC"/>
</dbReference>
<dbReference type="Pfam" id="PF01926">
    <property type="entry name" value="MMR_HSR1"/>
    <property type="match status" value="1"/>
</dbReference>
<protein>
    <recommendedName>
        <fullName evidence="10">Probable GTP-binding protein EngB</fullName>
    </recommendedName>
</protein>
<evidence type="ECO:0000256" key="8">
    <source>
        <dbReference type="ARBA" id="ARBA00023210"/>
    </source>
</evidence>
<sequence length="276" mass="29475">MTEPLTPVASPPANGLRTALAWTHTARFLTTAARLDQLPTSLLPEIAFVGRSNAGKSTAINTLAQQRRLAFASKTPGRTQHINLFSVGPKDAPEALFADLPGYGYAAVERQAKLRWQQVMADYLAQRRNLAGVVLLVDPRLGLTDLDQRLLDFVRPRIAVGEVKLMVVLTKTDKLNRAESTRALAAAQEALADHVTEDADVGLLLFSALKRIGVDDLAASLREWADDCRARWTAAVAPAAELAAEAGTARADAAPTDAADPATPPLPPTDPAVPQP</sequence>
<comment type="similarity">
    <text evidence="2 10">Belongs to the TRAFAC class TrmE-Era-EngA-EngB-Septin-like GTPase superfamily. EngB GTPase family.</text>
</comment>
<comment type="caution">
    <text evidence="13">The sequence shown here is derived from an EMBL/GenBank/DDBJ whole genome shotgun (WGS) entry which is preliminary data.</text>
</comment>
<proteinExistence type="inferred from homology"/>
<name>A0A839HKC2_9BURK</name>